<sequence length="163" mass="16764">MLEQKEREKRVNSIIIRGLGTDIDNLQDKFNELVSFLLPGILPSSSAKTLNFAAISAQPSSAMSDRPTSPPHRHILATTGTGAGRPPPGGPSPSVPNANPATTLPRSEVGDSNRLLSLDVSASVEGAEAATSPSTGPQAEAAAGLSQDCSPPKKTNPASWATS</sequence>
<feature type="compositionally biased region" description="Pro residues" evidence="1">
    <location>
        <begin position="85"/>
        <end position="94"/>
    </location>
</feature>
<dbReference type="AlphaFoldDB" id="A0AAE1L1Q8"/>
<feature type="region of interest" description="Disordered" evidence="1">
    <location>
        <begin position="57"/>
        <end position="163"/>
    </location>
</feature>
<dbReference type="EMBL" id="JAWQEG010000216">
    <property type="protein sequence ID" value="KAK3893331.1"/>
    <property type="molecule type" value="Genomic_DNA"/>
</dbReference>
<reference evidence="2" key="1">
    <citation type="submission" date="2023-10" db="EMBL/GenBank/DDBJ databases">
        <title>Genome assemblies of two species of porcelain crab, Petrolisthes cinctipes and Petrolisthes manimaculis (Anomura: Porcellanidae).</title>
        <authorList>
            <person name="Angst P."/>
        </authorList>
    </citation>
    <scope>NUCLEOTIDE SEQUENCE</scope>
    <source>
        <strain evidence="2">PB745_01</strain>
        <tissue evidence="2">Gill</tissue>
    </source>
</reference>
<protein>
    <submittedName>
        <fullName evidence="2">Uncharacterized protein</fullName>
    </submittedName>
</protein>
<name>A0AAE1L1Q8_PETCI</name>
<organism evidence="2 3">
    <name type="scientific">Petrolisthes cinctipes</name>
    <name type="common">Flat porcelain crab</name>
    <dbReference type="NCBI Taxonomy" id="88211"/>
    <lineage>
        <taxon>Eukaryota</taxon>
        <taxon>Metazoa</taxon>
        <taxon>Ecdysozoa</taxon>
        <taxon>Arthropoda</taxon>
        <taxon>Crustacea</taxon>
        <taxon>Multicrustacea</taxon>
        <taxon>Malacostraca</taxon>
        <taxon>Eumalacostraca</taxon>
        <taxon>Eucarida</taxon>
        <taxon>Decapoda</taxon>
        <taxon>Pleocyemata</taxon>
        <taxon>Anomura</taxon>
        <taxon>Galatheoidea</taxon>
        <taxon>Porcellanidae</taxon>
        <taxon>Petrolisthes</taxon>
    </lineage>
</organism>
<proteinExistence type="predicted"/>
<feature type="compositionally biased region" description="Polar residues" evidence="1">
    <location>
        <begin position="57"/>
        <end position="67"/>
    </location>
</feature>
<dbReference type="Proteomes" id="UP001286313">
    <property type="component" value="Unassembled WGS sequence"/>
</dbReference>
<keyword evidence="3" id="KW-1185">Reference proteome</keyword>
<accession>A0AAE1L1Q8</accession>
<gene>
    <name evidence="2" type="ORF">Pcinc_002886</name>
</gene>
<evidence type="ECO:0000313" key="2">
    <source>
        <dbReference type="EMBL" id="KAK3893331.1"/>
    </source>
</evidence>
<comment type="caution">
    <text evidence="2">The sequence shown here is derived from an EMBL/GenBank/DDBJ whole genome shotgun (WGS) entry which is preliminary data.</text>
</comment>
<evidence type="ECO:0000256" key="1">
    <source>
        <dbReference type="SAM" id="MobiDB-lite"/>
    </source>
</evidence>
<evidence type="ECO:0000313" key="3">
    <source>
        <dbReference type="Proteomes" id="UP001286313"/>
    </source>
</evidence>